<dbReference type="NCBIfam" id="TIGR00527">
    <property type="entry name" value="gcvH"/>
    <property type="match status" value="1"/>
</dbReference>
<dbReference type="Pfam" id="PF01597">
    <property type="entry name" value="GCV_H"/>
    <property type="match status" value="1"/>
</dbReference>
<dbReference type="InterPro" id="IPR011053">
    <property type="entry name" value="Single_hybrid_motif"/>
</dbReference>
<dbReference type="PROSITE" id="PS00189">
    <property type="entry name" value="LIPOYL"/>
    <property type="match status" value="1"/>
</dbReference>
<evidence type="ECO:0000256" key="5">
    <source>
        <dbReference type="RuleBase" id="RU364055"/>
    </source>
</evidence>
<keyword evidence="2 4" id="KW-0450">Lipoyl</keyword>
<dbReference type="InterPro" id="IPR033753">
    <property type="entry name" value="GCV_H/Fam206"/>
</dbReference>
<keyword evidence="5" id="KW-0496">Mitochondrion</keyword>
<comment type="similarity">
    <text evidence="1 5">Belongs to the GcvH family.</text>
</comment>
<comment type="subunit">
    <text evidence="5">The glycine cleavage system is composed of four proteins: P, T, L and H.</text>
</comment>
<dbReference type="Gene3D" id="2.40.50.100">
    <property type="match status" value="1"/>
</dbReference>
<dbReference type="GO" id="GO:0005739">
    <property type="term" value="C:mitochondrion"/>
    <property type="evidence" value="ECO:0007669"/>
    <property type="project" value="UniProtKB-SubCell"/>
</dbReference>
<dbReference type="AlphaFoldDB" id="A0AA39G4G4"/>
<dbReference type="CDD" id="cd06848">
    <property type="entry name" value="GCS_H"/>
    <property type="match status" value="1"/>
</dbReference>
<evidence type="ECO:0000313" key="8">
    <source>
        <dbReference type="Proteomes" id="UP001168972"/>
    </source>
</evidence>
<evidence type="ECO:0000256" key="1">
    <source>
        <dbReference type="ARBA" id="ARBA00009249"/>
    </source>
</evidence>
<dbReference type="GO" id="GO:0005960">
    <property type="term" value="C:glycine cleavage complex"/>
    <property type="evidence" value="ECO:0007669"/>
    <property type="project" value="UniProtKB-UniRule"/>
</dbReference>
<dbReference type="PROSITE" id="PS50968">
    <property type="entry name" value="BIOTINYL_LIPOYL"/>
    <property type="match status" value="1"/>
</dbReference>
<dbReference type="EMBL" id="JAQQBR010000002">
    <property type="protein sequence ID" value="KAK0181379.1"/>
    <property type="molecule type" value="Genomic_DNA"/>
</dbReference>
<dbReference type="Proteomes" id="UP001168972">
    <property type="component" value="Unassembled WGS sequence"/>
</dbReference>
<dbReference type="InterPro" id="IPR017453">
    <property type="entry name" value="GCV_H_sub"/>
</dbReference>
<comment type="subcellular location">
    <subcellularLocation>
        <location evidence="5">Mitochondrion</location>
    </subcellularLocation>
</comment>
<accession>A0AA39G4G4</accession>
<evidence type="ECO:0000256" key="4">
    <source>
        <dbReference type="PIRSR" id="PIRSR617453-50"/>
    </source>
</evidence>
<organism evidence="7 8">
    <name type="scientific">Microctonus hyperodae</name>
    <name type="common">Parasitoid wasp</name>
    <dbReference type="NCBI Taxonomy" id="165561"/>
    <lineage>
        <taxon>Eukaryota</taxon>
        <taxon>Metazoa</taxon>
        <taxon>Ecdysozoa</taxon>
        <taxon>Arthropoda</taxon>
        <taxon>Hexapoda</taxon>
        <taxon>Insecta</taxon>
        <taxon>Pterygota</taxon>
        <taxon>Neoptera</taxon>
        <taxon>Endopterygota</taxon>
        <taxon>Hymenoptera</taxon>
        <taxon>Apocrita</taxon>
        <taxon>Ichneumonoidea</taxon>
        <taxon>Braconidae</taxon>
        <taxon>Euphorinae</taxon>
        <taxon>Microctonus</taxon>
    </lineage>
</organism>
<dbReference type="PANTHER" id="PTHR11715">
    <property type="entry name" value="GLYCINE CLEAVAGE SYSTEM H PROTEIN"/>
    <property type="match status" value="1"/>
</dbReference>
<dbReference type="InterPro" id="IPR003016">
    <property type="entry name" value="2-oxoA_DH_lipoyl-BS"/>
</dbReference>
<comment type="cofactor">
    <cofactor evidence="5">
        <name>(R)-lipoate</name>
        <dbReference type="ChEBI" id="CHEBI:83088"/>
    </cofactor>
    <text evidence="5">Binds 1 lipoyl cofactor covalently.</text>
</comment>
<evidence type="ECO:0000259" key="6">
    <source>
        <dbReference type="PROSITE" id="PS50968"/>
    </source>
</evidence>
<dbReference type="GO" id="GO:0009249">
    <property type="term" value="P:protein lipoylation"/>
    <property type="evidence" value="ECO:0007669"/>
    <property type="project" value="TreeGrafter"/>
</dbReference>
<dbReference type="InterPro" id="IPR000089">
    <property type="entry name" value="Biotin_lipoyl"/>
</dbReference>
<evidence type="ECO:0000256" key="2">
    <source>
        <dbReference type="ARBA" id="ARBA00022823"/>
    </source>
</evidence>
<dbReference type="SUPFAM" id="SSF51230">
    <property type="entry name" value="Single hybrid motif"/>
    <property type="match status" value="1"/>
</dbReference>
<reference evidence="7" key="2">
    <citation type="submission" date="2023-03" db="EMBL/GenBank/DDBJ databases">
        <authorList>
            <person name="Inwood S.N."/>
            <person name="Skelly J.G."/>
            <person name="Guhlin J."/>
            <person name="Harrop T.W.R."/>
            <person name="Goldson S.G."/>
            <person name="Dearden P.K."/>
        </authorList>
    </citation>
    <scope>NUCLEOTIDE SEQUENCE</scope>
    <source>
        <strain evidence="7">Lincoln</strain>
        <tissue evidence="7">Whole body</tissue>
    </source>
</reference>
<dbReference type="GO" id="GO:0019464">
    <property type="term" value="P:glycine decarboxylation via glycine cleavage system"/>
    <property type="evidence" value="ECO:0007669"/>
    <property type="project" value="UniProtKB-UniRule"/>
</dbReference>
<dbReference type="InterPro" id="IPR002930">
    <property type="entry name" value="GCV_H"/>
</dbReference>
<keyword evidence="3 5" id="KW-0809">Transit peptide</keyword>
<proteinExistence type="inferred from homology"/>
<evidence type="ECO:0000313" key="7">
    <source>
        <dbReference type="EMBL" id="KAK0181379.1"/>
    </source>
</evidence>
<name>A0AA39G4G4_MICHY</name>
<dbReference type="HAMAP" id="MF_00272">
    <property type="entry name" value="GcvH"/>
    <property type="match status" value="1"/>
</dbReference>
<comment type="function">
    <text evidence="5">The H protein shuttles the methylamine group of glycine from the P protein to the T protein.</text>
</comment>
<dbReference type="NCBIfam" id="NF002270">
    <property type="entry name" value="PRK01202.1"/>
    <property type="match status" value="1"/>
</dbReference>
<evidence type="ECO:0000256" key="3">
    <source>
        <dbReference type="ARBA" id="ARBA00022946"/>
    </source>
</evidence>
<keyword evidence="8" id="KW-1185">Reference proteome</keyword>
<feature type="domain" description="Lipoyl-binding" evidence="6">
    <location>
        <begin position="65"/>
        <end position="147"/>
    </location>
</feature>
<protein>
    <recommendedName>
        <fullName evidence="5">Glycine cleavage system H protein</fullName>
    </recommendedName>
</protein>
<reference evidence="7" key="1">
    <citation type="journal article" date="2023" name="bioRxiv">
        <title>Scaffold-level genome assemblies of two parasitoid biocontrol wasps reveal the parthenogenesis mechanism and an associated novel virus.</title>
        <authorList>
            <person name="Inwood S."/>
            <person name="Skelly J."/>
            <person name="Guhlin J."/>
            <person name="Harrop T."/>
            <person name="Goldson S."/>
            <person name="Dearden P."/>
        </authorList>
    </citation>
    <scope>NUCLEOTIDE SEQUENCE</scope>
    <source>
        <strain evidence="7">Lincoln</strain>
        <tissue evidence="7">Whole body</tissue>
    </source>
</reference>
<feature type="modified residue" description="N6-lipoyllysine" evidence="4">
    <location>
        <position position="106"/>
    </location>
</feature>
<gene>
    <name evidence="7" type="ORF">PV327_003671</name>
</gene>
<dbReference type="PANTHER" id="PTHR11715:SF3">
    <property type="entry name" value="GLYCINE CLEAVAGE SYSTEM H PROTEIN-RELATED"/>
    <property type="match status" value="1"/>
</dbReference>
<comment type="caution">
    <text evidence="7">The sequence shown here is derived from an EMBL/GenBank/DDBJ whole genome shotgun (WGS) entry which is preliminary data.</text>
</comment>
<sequence length="172" mass="19145">MAQLLNRISGQTLKSILSVYKTNILRLDVKKIGSRNLRTITTTSTSRAERWFTEKHEWIEVNGKIGTVGISNYAQDALGDVVYAQLPDVGSSIKKEEEVGALESVKAASEIISPISGIVVEKNEAVENKPGLINTSCYKDGWLFKVEIANLEEIKSLMNEKSYEDFLKTDPH</sequence>